<evidence type="ECO:0000313" key="2">
    <source>
        <dbReference type="EMBL" id="UNM95684.1"/>
    </source>
</evidence>
<dbReference type="RefSeq" id="WP_242148173.1">
    <property type="nucleotide sequence ID" value="NZ_CP093379.1"/>
</dbReference>
<name>A0ABY3WYJ2_9GAMM</name>
<evidence type="ECO:0000256" key="1">
    <source>
        <dbReference type="SAM" id="Phobius"/>
    </source>
</evidence>
<keyword evidence="3" id="KW-1185">Reference proteome</keyword>
<accession>A0ABY3WYJ2</accession>
<organism evidence="2 3">
    <name type="scientific">Ignatzschineria rhizosphaerae</name>
    <dbReference type="NCBI Taxonomy" id="2923279"/>
    <lineage>
        <taxon>Bacteria</taxon>
        <taxon>Pseudomonadati</taxon>
        <taxon>Pseudomonadota</taxon>
        <taxon>Gammaproteobacteria</taxon>
        <taxon>Cardiobacteriales</taxon>
        <taxon>Ignatzschineriaceae</taxon>
        <taxon>Ignatzschineria</taxon>
    </lineage>
</organism>
<dbReference type="Proteomes" id="UP000829542">
    <property type="component" value="Chromosome"/>
</dbReference>
<keyword evidence="1" id="KW-0472">Membrane</keyword>
<proteinExistence type="predicted"/>
<keyword evidence="1" id="KW-1133">Transmembrane helix</keyword>
<keyword evidence="1" id="KW-0812">Transmembrane</keyword>
<sequence length="93" mass="10175">MRQAIKTQLFACFSDRGGRLDNTKSITILTFIFGWIVTFFVAFKGSADAVTFFYVMIGAGSGLTVTKGVVDLKQKAQRNAQISEAGDESDVNR</sequence>
<gene>
    <name evidence="2" type="ORF">MMG00_10730</name>
</gene>
<evidence type="ECO:0008006" key="4">
    <source>
        <dbReference type="Google" id="ProtNLM"/>
    </source>
</evidence>
<dbReference type="EMBL" id="CP093379">
    <property type="protein sequence ID" value="UNM95684.1"/>
    <property type="molecule type" value="Genomic_DNA"/>
</dbReference>
<evidence type="ECO:0000313" key="3">
    <source>
        <dbReference type="Proteomes" id="UP000829542"/>
    </source>
</evidence>
<protein>
    <recommendedName>
        <fullName evidence="4">DUF2644 domain-containing protein</fullName>
    </recommendedName>
</protein>
<reference evidence="2 3" key="1">
    <citation type="submission" date="2022-03" db="EMBL/GenBank/DDBJ databases">
        <title>Ignatzschineria rhizosphaerae HR5S32.</title>
        <authorList>
            <person name="Sun J.Q."/>
            <person name="Feng J.Y."/>
        </authorList>
    </citation>
    <scope>NUCLEOTIDE SEQUENCE [LARGE SCALE GENOMIC DNA]</scope>
    <source>
        <strain evidence="2 3">HR5S32</strain>
    </source>
</reference>
<feature type="transmembrane region" description="Helical" evidence="1">
    <location>
        <begin position="49"/>
        <end position="70"/>
    </location>
</feature>
<feature type="transmembrane region" description="Helical" evidence="1">
    <location>
        <begin position="26"/>
        <end position="43"/>
    </location>
</feature>